<proteinExistence type="predicted"/>
<reference evidence="1" key="1">
    <citation type="submission" date="2018-07" db="EMBL/GenBank/DDBJ databases">
        <authorList>
            <consortium name="Genoscope - CEA"/>
            <person name="William W."/>
        </authorList>
    </citation>
    <scope>NUCLEOTIDE SEQUENCE</scope>
    <source>
        <strain evidence="1">IK1</strain>
    </source>
</reference>
<name>A0A653A1M8_UNCDX</name>
<gene>
    <name evidence="1" type="ORF">TRIP_B200044</name>
</gene>
<evidence type="ECO:0000313" key="1">
    <source>
        <dbReference type="EMBL" id="VBB41904.1"/>
    </source>
</evidence>
<accession>A0A653A1M8</accession>
<organism evidence="1">
    <name type="scientific">Uncultured Desulfatiglans sp</name>
    <dbReference type="NCBI Taxonomy" id="1748965"/>
    <lineage>
        <taxon>Bacteria</taxon>
        <taxon>Pseudomonadati</taxon>
        <taxon>Thermodesulfobacteriota</taxon>
        <taxon>Desulfobacteria</taxon>
        <taxon>Desulfatiglandales</taxon>
        <taxon>Desulfatiglandaceae</taxon>
        <taxon>Desulfatiglans</taxon>
        <taxon>environmental samples</taxon>
    </lineage>
</organism>
<dbReference type="EMBL" id="UPXX01000013">
    <property type="protein sequence ID" value="VBB41904.1"/>
    <property type="molecule type" value="Genomic_DNA"/>
</dbReference>
<protein>
    <submittedName>
        <fullName evidence="1">Uncharacterized protein</fullName>
    </submittedName>
</protein>
<dbReference type="AlphaFoldDB" id="A0A653A1M8"/>
<sequence length="155" mass="16874">MKGVKKNSPFRIGSRVVPGNHFRMDAPGVLQSYDITEGNTAKDKKSLTFPSRCSRIASIRSACGAHGRRSPARYVSKRFSTRKELCRLIRRPLCFTAEGHGRCHGSMLPVSVRLENTGCVWQELEGQPVGAIAFTGGNPLTSQGAARAWEGLSGE</sequence>